<dbReference type="InterPro" id="IPR002173">
    <property type="entry name" value="Carboh/pur_kinase_PfkB_CS"/>
</dbReference>
<dbReference type="InterPro" id="IPR029056">
    <property type="entry name" value="Ribokinase-like"/>
</dbReference>
<accession>A0ABQ0NC07</accession>
<keyword evidence="3" id="KW-0418">Kinase</keyword>
<comment type="similarity">
    <text evidence="1">Belongs to the carbohydrate kinase PfkB family.</text>
</comment>
<keyword evidence="2" id="KW-0808">Transferase</keyword>
<evidence type="ECO:0000259" key="4">
    <source>
        <dbReference type="Pfam" id="PF00294"/>
    </source>
</evidence>
<dbReference type="InterPro" id="IPR052700">
    <property type="entry name" value="Carb_kinase_PfkB-like"/>
</dbReference>
<evidence type="ECO:0000313" key="5">
    <source>
        <dbReference type="EMBL" id="GBF02569.1"/>
    </source>
</evidence>
<organism evidence="5 6">
    <name type="scientific">Lactiplantibacillus paraplantarum</name>
    <dbReference type="NCBI Taxonomy" id="60520"/>
    <lineage>
        <taxon>Bacteria</taxon>
        <taxon>Bacillati</taxon>
        <taxon>Bacillota</taxon>
        <taxon>Bacilli</taxon>
        <taxon>Lactobacillales</taxon>
        <taxon>Lactobacillaceae</taxon>
        <taxon>Lactiplantibacillus</taxon>
    </lineage>
</organism>
<dbReference type="CDD" id="cd01166">
    <property type="entry name" value="KdgK"/>
    <property type="match status" value="1"/>
</dbReference>
<dbReference type="PROSITE" id="PS00584">
    <property type="entry name" value="PFKB_KINASES_2"/>
    <property type="match status" value="1"/>
</dbReference>
<reference evidence="5 6" key="1">
    <citation type="submission" date="2017-04" db="EMBL/GenBank/DDBJ databases">
        <title>In vitro and in silico characterization of Lactobacillus paraplantarum D2-1, a starter culture for soymilk fermentation.</title>
        <authorList>
            <person name="Endo A."/>
            <person name="Sasaki F."/>
            <person name="Maeno S."/>
            <person name="Kanesaki Y."/>
            <person name="Kubota E."/>
            <person name="Torres G.A."/>
            <person name="Tomita S."/>
            <person name="Nakagawa J."/>
        </authorList>
    </citation>
    <scope>NUCLEOTIDE SEQUENCE [LARGE SCALE GENOMIC DNA]</scope>
    <source>
        <strain evidence="5 6">D2-1</strain>
    </source>
</reference>
<evidence type="ECO:0000256" key="2">
    <source>
        <dbReference type="ARBA" id="ARBA00022679"/>
    </source>
</evidence>
<dbReference type="PANTHER" id="PTHR43320">
    <property type="entry name" value="SUGAR KINASE"/>
    <property type="match status" value="1"/>
</dbReference>
<sequence length="319" mass="34755">MSELLTIGEPMALFAAQDPDVELKDATHFQKFLAGAEVNVAIGVSRLGHSVEYVTRLGADPMGDYIKDQLKFNHVGTKYIDTTADYLTGFQMKQRVTKGDPATFYFRKGSAASHLKKEQLDKIHFSELKLAHLTGIFPGTSQQALDAFNYLLPLLRQHDIPITFDPNLRPTLWSDTETMVRTINGLAAQADVILPGIHEGEVLVGSRDPETIADFFLNNGKYTKTVVVKVGPHGAFIKMKDGQVFDVPGYKVAKVVDTVGAGDGFAAGFITGQLEGLSVEKSAKRGNAVGAFGVQSPGDNDGYPTPIELKQFMSAYERL</sequence>
<name>A0ABQ0NC07_9LACO</name>
<evidence type="ECO:0000256" key="3">
    <source>
        <dbReference type="ARBA" id="ARBA00022777"/>
    </source>
</evidence>
<dbReference type="RefSeq" id="WP_021729855.1">
    <property type="nucleotide sequence ID" value="NZ_AVAI01000001.1"/>
</dbReference>
<dbReference type="Pfam" id="PF00294">
    <property type="entry name" value="PfkB"/>
    <property type="match status" value="1"/>
</dbReference>
<dbReference type="EMBL" id="BDOR01000012">
    <property type="protein sequence ID" value="GBF02569.1"/>
    <property type="molecule type" value="Genomic_DNA"/>
</dbReference>
<dbReference type="Gene3D" id="3.40.1190.20">
    <property type="match status" value="1"/>
</dbReference>
<evidence type="ECO:0000256" key="1">
    <source>
        <dbReference type="ARBA" id="ARBA00010688"/>
    </source>
</evidence>
<evidence type="ECO:0000313" key="6">
    <source>
        <dbReference type="Proteomes" id="UP000236162"/>
    </source>
</evidence>
<protein>
    <submittedName>
        <fullName evidence="5">2-dehydro-3-deoxygluconokinase</fullName>
    </submittedName>
</protein>
<dbReference type="Proteomes" id="UP000236162">
    <property type="component" value="Unassembled WGS sequence"/>
</dbReference>
<feature type="domain" description="Carbohydrate kinase PfkB" evidence="4">
    <location>
        <begin position="2"/>
        <end position="305"/>
    </location>
</feature>
<gene>
    <name evidence="5" type="primary">kdgK_2</name>
    <name evidence="5" type="ORF">LPPLD21_02119</name>
</gene>
<proteinExistence type="inferred from homology"/>
<dbReference type="SUPFAM" id="SSF53613">
    <property type="entry name" value="Ribokinase-like"/>
    <property type="match status" value="1"/>
</dbReference>
<dbReference type="InterPro" id="IPR011611">
    <property type="entry name" value="PfkB_dom"/>
</dbReference>
<keyword evidence="6" id="KW-1185">Reference proteome</keyword>
<comment type="caution">
    <text evidence="5">The sequence shown here is derived from an EMBL/GenBank/DDBJ whole genome shotgun (WGS) entry which is preliminary data.</text>
</comment>
<dbReference type="PANTHER" id="PTHR43320:SF2">
    <property type="entry name" value="2-DEHYDRO-3-DEOXYGLUCONOKINASE_2-DEHYDRO-3-DEOXYGALACTONOKINASE"/>
    <property type="match status" value="1"/>
</dbReference>